<reference evidence="11" key="1">
    <citation type="submission" date="2016-10" db="EMBL/GenBank/DDBJ databases">
        <authorList>
            <person name="de Groot N.N."/>
        </authorList>
    </citation>
    <scope>NUCLEOTIDE SEQUENCE [LARGE SCALE GENOMIC DNA]</scope>
    <source>
        <strain evidence="11">ATCC 20501</strain>
    </source>
</reference>
<dbReference type="SUPFAM" id="SSF56112">
    <property type="entry name" value="Protein kinase-like (PK-like)"/>
    <property type="match status" value="1"/>
</dbReference>
<reference evidence="13 14" key="2">
    <citation type="submission" date="2016-10" db="EMBL/GenBank/DDBJ databases">
        <authorList>
            <person name="Varghese N."/>
            <person name="Submissions S."/>
        </authorList>
    </citation>
    <scope>NUCLEOTIDE SEQUENCE [LARGE SCALE GENOMIC DNA]</scope>
    <source>
        <strain evidence="14">ATCC 20501</strain>
        <strain evidence="12 13">CGMCC 4.3529</strain>
    </source>
</reference>
<evidence type="ECO:0000256" key="2">
    <source>
        <dbReference type="ARBA" id="ARBA00022679"/>
    </source>
</evidence>
<dbReference type="EMBL" id="FOME01000004">
    <property type="protein sequence ID" value="SFD37344.1"/>
    <property type="molecule type" value="Genomic_DNA"/>
</dbReference>
<dbReference type="PIRSF" id="PIRSF000706">
    <property type="entry name" value="Kanamycin_kin"/>
    <property type="match status" value="1"/>
</dbReference>
<dbReference type="GO" id="GO:0005524">
    <property type="term" value="F:ATP binding"/>
    <property type="evidence" value="ECO:0007669"/>
    <property type="project" value="UniProtKB-KW"/>
</dbReference>
<comment type="similarity">
    <text evidence="1 7">Belongs to the aminoglycoside phosphotransferase family.</text>
</comment>
<keyword evidence="2 7" id="KW-0808">Transferase</keyword>
<evidence type="ECO:0000256" key="8">
    <source>
        <dbReference type="PIRSR" id="PIRSR000706-1"/>
    </source>
</evidence>
<evidence type="ECO:0000313" key="11">
    <source>
        <dbReference type="EMBL" id="SEG92396.1"/>
    </source>
</evidence>
<dbReference type="GO" id="GO:0046677">
    <property type="term" value="P:response to antibiotic"/>
    <property type="evidence" value="ECO:0007669"/>
    <property type="project" value="UniProtKB-KW"/>
</dbReference>
<dbReference type="InterPro" id="IPR024165">
    <property type="entry name" value="Kan/Strep_kinase"/>
</dbReference>
<feature type="binding site" evidence="9">
    <location>
        <position position="186"/>
    </location>
    <ligand>
        <name>Mg(2+)</name>
        <dbReference type="ChEBI" id="CHEBI:18420"/>
    </ligand>
</feature>
<dbReference type="AlphaFoldDB" id="A0A1H6E606"/>
<protein>
    <submittedName>
        <fullName evidence="11">Kanamycin kinase</fullName>
    </submittedName>
</protein>
<keyword evidence="3 7" id="KW-0547">Nucleotide-binding</keyword>
<keyword evidence="9" id="KW-0479">Metal-binding</keyword>
<dbReference type="InterPro" id="IPR002575">
    <property type="entry name" value="Aminoglycoside_PTrfase"/>
</dbReference>
<dbReference type="InterPro" id="IPR051678">
    <property type="entry name" value="AGP_Transferase"/>
</dbReference>
<evidence type="ECO:0000256" key="5">
    <source>
        <dbReference type="ARBA" id="ARBA00022840"/>
    </source>
</evidence>
<evidence type="ECO:0000313" key="14">
    <source>
        <dbReference type="Proteomes" id="UP000236729"/>
    </source>
</evidence>
<evidence type="ECO:0000313" key="12">
    <source>
        <dbReference type="EMBL" id="SFD37344.1"/>
    </source>
</evidence>
<sequence>MTDDVRDGRWERIAQRSYGTAIYRVEGRRTYYVKTTPPRDPDDLRFHPGNEAERLGWLAGRGIPVPEVVELGESEDLQWLVTTMVPGRPVAGGWAPHELPRVLESVADLARALHELPVGECPFDRGLQSSLAGARTAVERGTVDLDDLDPEHDGWSGDRLLAKLDATPPPPEVDVVVCHGDLCLDNVLVDPEGKSVTGVIDVGRLGVADRWLDLAIVLRDIGEETRERGYDPDCAEVFLRRYGLTEIDERRFYFYRLVDEFI</sequence>
<dbReference type="Pfam" id="PF01636">
    <property type="entry name" value="APH"/>
    <property type="match status" value="1"/>
</dbReference>
<dbReference type="InterPro" id="IPR011009">
    <property type="entry name" value="Kinase-like_dom_sf"/>
</dbReference>
<evidence type="ECO:0000256" key="7">
    <source>
        <dbReference type="PIRNR" id="PIRNR000706"/>
    </source>
</evidence>
<evidence type="ECO:0000256" key="1">
    <source>
        <dbReference type="ARBA" id="ARBA00006219"/>
    </source>
</evidence>
<gene>
    <name evidence="11" type="ORF">SAMN02982929_05548</name>
    <name evidence="12" type="ORF">SAMN05216506_10477</name>
</gene>
<dbReference type="SMR" id="A0A1H6E606"/>
<evidence type="ECO:0000256" key="3">
    <source>
        <dbReference type="ARBA" id="ARBA00022741"/>
    </source>
</evidence>
<dbReference type="Gene3D" id="3.90.1200.10">
    <property type="match status" value="1"/>
</dbReference>
<feature type="domain" description="Aminoglycoside phosphotransferase" evidence="10">
    <location>
        <begin position="20"/>
        <end position="252"/>
    </location>
</feature>
<evidence type="ECO:0000256" key="4">
    <source>
        <dbReference type="ARBA" id="ARBA00022777"/>
    </source>
</evidence>
<dbReference type="EMBL" id="FNVB01000009">
    <property type="protein sequence ID" value="SEG92396.1"/>
    <property type="molecule type" value="Genomic_DNA"/>
</dbReference>
<keyword evidence="5 7" id="KW-0067">ATP-binding</keyword>
<dbReference type="RefSeq" id="WP_093351411.1">
    <property type="nucleotide sequence ID" value="NZ_FNVB01000009.1"/>
</dbReference>
<dbReference type="Proteomes" id="UP000236729">
    <property type="component" value="Unassembled WGS sequence"/>
</dbReference>
<dbReference type="GO" id="GO:0016773">
    <property type="term" value="F:phosphotransferase activity, alcohol group as acceptor"/>
    <property type="evidence" value="ECO:0007669"/>
    <property type="project" value="InterPro"/>
</dbReference>
<evidence type="ECO:0000256" key="9">
    <source>
        <dbReference type="PIRSR" id="PIRSR000706-2"/>
    </source>
</evidence>
<feature type="active site" description="Proton acceptor" evidence="8">
    <location>
        <position position="181"/>
    </location>
</feature>
<accession>A0A1H6E606</accession>
<keyword evidence="9" id="KW-0460">Magnesium</keyword>
<dbReference type="PANTHER" id="PTHR21310:SF41">
    <property type="entry name" value="3'-PHOSPHOTRANSFERASE, PUTATIVE-RELATED"/>
    <property type="match status" value="1"/>
</dbReference>
<accession>A0A1I1RSP6</accession>
<evidence type="ECO:0000256" key="6">
    <source>
        <dbReference type="ARBA" id="ARBA00023251"/>
    </source>
</evidence>
<proteinExistence type="inferred from homology"/>
<dbReference type="Gene3D" id="3.30.200.20">
    <property type="entry name" value="Phosphorylase Kinase, domain 1"/>
    <property type="match status" value="1"/>
</dbReference>
<dbReference type="GO" id="GO:0016301">
    <property type="term" value="F:kinase activity"/>
    <property type="evidence" value="ECO:0007669"/>
    <property type="project" value="UniProtKB-KW"/>
</dbReference>
<evidence type="ECO:0000259" key="10">
    <source>
        <dbReference type="Pfam" id="PF01636"/>
    </source>
</evidence>
<dbReference type="PANTHER" id="PTHR21310">
    <property type="entry name" value="AMINOGLYCOSIDE PHOSPHOTRANSFERASE-RELATED-RELATED"/>
    <property type="match status" value="1"/>
</dbReference>
<name>A0A1H6E606_9PSEU</name>
<dbReference type="CDD" id="cd05150">
    <property type="entry name" value="APH"/>
    <property type="match status" value="1"/>
</dbReference>
<dbReference type="GO" id="GO:0046872">
    <property type="term" value="F:metal ion binding"/>
    <property type="evidence" value="ECO:0007669"/>
    <property type="project" value="UniProtKB-KW"/>
</dbReference>
<dbReference type="NCBIfam" id="NF033068">
    <property type="entry name" value="APH_3p"/>
    <property type="match status" value="1"/>
</dbReference>
<keyword evidence="13" id="KW-1185">Reference proteome</keyword>
<dbReference type="Proteomes" id="UP000199690">
    <property type="component" value="Unassembled WGS sequence"/>
</dbReference>
<evidence type="ECO:0000313" key="13">
    <source>
        <dbReference type="Proteomes" id="UP000199690"/>
    </source>
</evidence>
<keyword evidence="4 7" id="KW-0418">Kinase</keyword>
<organism evidence="11 14">
    <name type="scientific">Saccharopolyspora kobensis</name>
    <dbReference type="NCBI Taxonomy" id="146035"/>
    <lineage>
        <taxon>Bacteria</taxon>
        <taxon>Bacillati</taxon>
        <taxon>Actinomycetota</taxon>
        <taxon>Actinomycetes</taxon>
        <taxon>Pseudonocardiales</taxon>
        <taxon>Pseudonocardiaceae</taxon>
        <taxon>Saccharopolyspora</taxon>
    </lineage>
</organism>
<keyword evidence="6 7" id="KW-0046">Antibiotic resistance</keyword>
<feature type="binding site" evidence="9">
    <location>
        <position position="201"/>
    </location>
    <ligand>
        <name>Mg(2+)</name>
        <dbReference type="ChEBI" id="CHEBI:18420"/>
    </ligand>
</feature>